<comment type="caution">
    <text evidence="1">The sequence shown here is derived from an EMBL/GenBank/DDBJ whole genome shotgun (WGS) entry which is preliminary data.</text>
</comment>
<dbReference type="RefSeq" id="WP_189957762.1">
    <property type="nucleotide sequence ID" value="NZ_BMVG01000028.1"/>
</dbReference>
<accession>A0A919D7S0</accession>
<dbReference type="EMBL" id="BMVG01000028">
    <property type="protein sequence ID" value="GHE11453.1"/>
    <property type="molecule type" value="Genomic_DNA"/>
</dbReference>
<proteinExistence type="predicted"/>
<protein>
    <submittedName>
        <fullName evidence="1">Uncharacterized protein</fullName>
    </submittedName>
</protein>
<evidence type="ECO:0000313" key="1">
    <source>
        <dbReference type="EMBL" id="GHE11453.1"/>
    </source>
</evidence>
<sequence>MHRTPYAPAPHVDIRTRMYGSLTRHAFLVNGTRAALLTCLGRCRHDDGTLLNVIGHHTPDAVDDENVTVRWSQLHLPNHAKDGRHLALGAHTGTVTITLHEGRHRLAALSFGGSQWTAEQVQLAAAELIDRTGR</sequence>
<gene>
    <name evidence="1" type="ORF">GCM10010339_71380</name>
</gene>
<organism evidence="1 2">
    <name type="scientific">Streptomyces alanosinicus</name>
    <dbReference type="NCBI Taxonomy" id="68171"/>
    <lineage>
        <taxon>Bacteria</taxon>
        <taxon>Bacillati</taxon>
        <taxon>Actinomycetota</taxon>
        <taxon>Actinomycetes</taxon>
        <taxon>Kitasatosporales</taxon>
        <taxon>Streptomycetaceae</taxon>
        <taxon>Streptomyces</taxon>
    </lineage>
</organism>
<evidence type="ECO:0000313" key="2">
    <source>
        <dbReference type="Proteomes" id="UP000655443"/>
    </source>
</evidence>
<dbReference type="Proteomes" id="UP000655443">
    <property type="component" value="Unassembled WGS sequence"/>
</dbReference>
<reference evidence="1" key="2">
    <citation type="submission" date="2020-09" db="EMBL/GenBank/DDBJ databases">
        <authorList>
            <person name="Sun Q."/>
            <person name="Ohkuma M."/>
        </authorList>
    </citation>
    <scope>NUCLEOTIDE SEQUENCE</scope>
    <source>
        <strain evidence="1">JCM 4714</strain>
    </source>
</reference>
<reference evidence="1" key="1">
    <citation type="journal article" date="2014" name="Int. J. Syst. Evol. Microbiol.">
        <title>Complete genome sequence of Corynebacterium casei LMG S-19264T (=DSM 44701T), isolated from a smear-ripened cheese.</title>
        <authorList>
            <consortium name="US DOE Joint Genome Institute (JGI-PGF)"/>
            <person name="Walter F."/>
            <person name="Albersmeier A."/>
            <person name="Kalinowski J."/>
            <person name="Ruckert C."/>
        </authorList>
    </citation>
    <scope>NUCLEOTIDE SEQUENCE</scope>
    <source>
        <strain evidence="1">JCM 4714</strain>
    </source>
</reference>
<name>A0A919D7S0_9ACTN</name>
<keyword evidence="2" id="KW-1185">Reference proteome</keyword>
<dbReference type="AlphaFoldDB" id="A0A919D7S0"/>